<dbReference type="InterPro" id="IPR030417">
    <property type="entry name" value="MS4A"/>
</dbReference>
<feature type="transmembrane region" description="Helical" evidence="1">
    <location>
        <begin position="69"/>
        <end position="90"/>
    </location>
</feature>
<dbReference type="GeneID" id="110984686"/>
<feature type="transmembrane region" description="Helical" evidence="1">
    <location>
        <begin position="41"/>
        <end position="63"/>
    </location>
</feature>
<organism evidence="2 4">
    <name type="scientific">Acanthaster planci</name>
    <name type="common">Crown-of-thorns starfish</name>
    <dbReference type="NCBI Taxonomy" id="133434"/>
    <lineage>
        <taxon>Eukaryota</taxon>
        <taxon>Metazoa</taxon>
        <taxon>Echinodermata</taxon>
        <taxon>Eleutherozoa</taxon>
        <taxon>Asterozoa</taxon>
        <taxon>Asteroidea</taxon>
        <taxon>Valvatacea</taxon>
        <taxon>Valvatida</taxon>
        <taxon>Acanthasteridae</taxon>
        <taxon>Acanthaster</taxon>
    </lineage>
</organism>
<evidence type="ECO:0000313" key="3">
    <source>
        <dbReference type="RefSeq" id="XP_022100795.1"/>
    </source>
</evidence>
<evidence type="ECO:0000256" key="1">
    <source>
        <dbReference type="SAM" id="Phobius"/>
    </source>
</evidence>
<keyword evidence="1" id="KW-0472">Membrane</keyword>
<accession>A0A8B7ZC64</accession>
<dbReference type="RefSeq" id="XP_022100797.1">
    <property type="nucleotide sequence ID" value="XM_022245105.1"/>
</dbReference>
<feature type="transmembrane region" description="Helical" evidence="1">
    <location>
        <begin position="102"/>
        <end position="128"/>
    </location>
</feature>
<evidence type="ECO:0000313" key="6">
    <source>
        <dbReference type="RefSeq" id="XP_022100798.1"/>
    </source>
</evidence>
<keyword evidence="2" id="KW-1185">Reference proteome</keyword>
<keyword evidence="1" id="KW-1133">Transmembrane helix</keyword>
<dbReference type="RefSeq" id="XP_022100796.1">
    <property type="nucleotide sequence ID" value="XM_022245104.1"/>
</dbReference>
<sequence length="222" mass="23657">MSSAGQTGQITLQAGLQPMTSYGPMEFQPNKPRAAVAALRGLSVAHIVVGILCVLFGLVAIILECNYSFVGWGLWSGLLFFVVTGILGVITPGRKYTRGVAIAFLAMSVVSAIVAFILMTTSIIFAAWESSYCNPSTFYFYSTCHFPPTTRLAIDASLAVLGLGEMVLGILTATLSCYGMCGCCRSYSPVMVQYMSQPDNEQAAPMTTMQQQQAASEVPSAV</sequence>
<dbReference type="Proteomes" id="UP000694845">
    <property type="component" value="Unplaced"/>
</dbReference>
<dbReference type="RefSeq" id="XP_022100795.1">
    <property type="nucleotide sequence ID" value="XM_022245103.1"/>
</dbReference>
<dbReference type="RefSeq" id="XP_022100798.1">
    <property type="nucleotide sequence ID" value="XM_022245106.1"/>
</dbReference>
<dbReference type="OrthoDB" id="10071849at2759"/>
<dbReference type="AlphaFoldDB" id="A0A8B7ZC64"/>
<evidence type="ECO:0000313" key="4">
    <source>
        <dbReference type="RefSeq" id="XP_022100796.1"/>
    </source>
</evidence>
<evidence type="ECO:0000313" key="2">
    <source>
        <dbReference type="Proteomes" id="UP000694845"/>
    </source>
</evidence>
<name>A0A8B7ZC64_ACAPL</name>
<dbReference type="PANTHER" id="PTHR23320">
    <property type="entry name" value="MEMBRANE-SPANNING 4-DOMAINS SUBFAMILY A MS4A -RELATED"/>
    <property type="match status" value="1"/>
</dbReference>
<protein>
    <submittedName>
        <fullName evidence="3 4">Uncharacterized protein LOC110984686</fullName>
    </submittedName>
</protein>
<evidence type="ECO:0000313" key="5">
    <source>
        <dbReference type="RefSeq" id="XP_022100797.1"/>
    </source>
</evidence>
<gene>
    <name evidence="3 4 5 6" type="primary">LOC110984686</name>
</gene>
<reference evidence="3 4" key="1">
    <citation type="submission" date="2025-04" db="UniProtKB">
        <authorList>
            <consortium name="RefSeq"/>
        </authorList>
    </citation>
    <scope>IDENTIFICATION</scope>
</reference>
<dbReference type="PANTHER" id="PTHR23320:SF158">
    <property type="entry name" value="CREB-BINDING PROTEIN-LIKE ISOFORM X1"/>
    <property type="match status" value="1"/>
</dbReference>
<dbReference type="KEGG" id="aplc:110984686"/>
<keyword evidence="1" id="KW-0812">Transmembrane</keyword>
<proteinExistence type="predicted"/>
<dbReference type="OMA" id="AWESSYC"/>